<feature type="compositionally biased region" description="Polar residues" evidence="1">
    <location>
        <begin position="480"/>
        <end position="495"/>
    </location>
</feature>
<dbReference type="Proteomes" id="UP000823561">
    <property type="component" value="Chromosome 9"/>
</dbReference>
<accession>A0AAV6GS32</accession>
<dbReference type="InterPro" id="IPR047579">
    <property type="entry name" value="DD_CABYR_SP17"/>
</dbReference>
<evidence type="ECO:0000259" key="2">
    <source>
        <dbReference type="SMART" id="SM00394"/>
    </source>
</evidence>
<dbReference type="Pfam" id="PF02197">
    <property type="entry name" value="RIIa"/>
    <property type="match status" value="1"/>
</dbReference>
<dbReference type="SUPFAM" id="SSF47391">
    <property type="entry name" value="Dimerization-anchoring domain of cAMP-dependent PK regulatory subunit"/>
    <property type="match status" value="1"/>
</dbReference>
<feature type="compositionally biased region" description="Polar residues" evidence="1">
    <location>
        <begin position="545"/>
        <end position="555"/>
    </location>
</feature>
<feature type="domain" description="RIIa" evidence="2">
    <location>
        <begin position="12"/>
        <end position="49"/>
    </location>
</feature>
<organism evidence="3 4">
    <name type="scientific">Alosa alosa</name>
    <name type="common">allis shad</name>
    <dbReference type="NCBI Taxonomy" id="278164"/>
    <lineage>
        <taxon>Eukaryota</taxon>
        <taxon>Metazoa</taxon>
        <taxon>Chordata</taxon>
        <taxon>Craniata</taxon>
        <taxon>Vertebrata</taxon>
        <taxon>Euteleostomi</taxon>
        <taxon>Actinopterygii</taxon>
        <taxon>Neopterygii</taxon>
        <taxon>Teleostei</taxon>
        <taxon>Clupei</taxon>
        <taxon>Clupeiformes</taxon>
        <taxon>Clupeoidei</taxon>
        <taxon>Clupeidae</taxon>
        <taxon>Alosa</taxon>
    </lineage>
</organism>
<dbReference type="SMART" id="SM00394">
    <property type="entry name" value="RIIa"/>
    <property type="match status" value="1"/>
</dbReference>
<feature type="compositionally biased region" description="Basic and acidic residues" evidence="1">
    <location>
        <begin position="560"/>
        <end position="573"/>
    </location>
</feature>
<reference evidence="3" key="1">
    <citation type="submission" date="2020-10" db="EMBL/GenBank/DDBJ databases">
        <title>Chromosome-scale genome assembly of the Allis shad, Alosa alosa.</title>
        <authorList>
            <person name="Margot Z."/>
            <person name="Christophe K."/>
            <person name="Cabau C."/>
            <person name="Louis A."/>
            <person name="Berthelot C."/>
            <person name="Parey E."/>
            <person name="Roest Crollius H."/>
            <person name="Montfort J."/>
            <person name="Robinson-Rechavi M."/>
            <person name="Bucao C."/>
            <person name="Bouchez O."/>
            <person name="Gislard M."/>
            <person name="Lluch J."/>
            <person name="Milhes M."/>
            <person name="Lampietro C."/>
            <person name="Lopez Roques C."/>
            <person name="Donnadieu C."/>
            <person name="Braasch I."/>
            <person name="Desvignes T."/>
            <person name="Postlethwait J."/>
            <person name="Bobe J."/>
            <person name="Guiguen Y."/>
        </authorList>
    </citation>
    <scope>NUCLEOTIDE SEQUENCE</scope>
    <source>
        <strain evidence="3">M-15738</strain>
        <tissue evidence="3">Blood</tissue>
    </source>
</reference>
<gene>
    <name evidence="3" type="ORF">AALO_G00128940</name>
</gene>
<protein>
    <recommendedName>
        <fullName evidence="2">RIIa domain-containing protein</fullName>
    </recommendedName>
</protein>
<comment type="caution">
    <text evidence="3">The sequence shown here is derived from an EMBL/GenBank/DDBJ whole genome shotgun (WGS) entry which is preliminary data.</text>
</comment>
<feature type="region of interest" description="Disordered" evidence="1">
    <location>
        <begin position="538"/>
        <end position="573"/>
    </location>
</feature>
<dbReference type="Gene3D" id="1.20.890.10">
    <property type="entry name" value="cAMP-dependent protein kinase regulatory subunit, dimerization-anchoring domain"/>
    <property type="match status" value="1"/>
</dbReference>
<dbReference type="EMBL" id="JADWDJ010000009">
    <property type="protein sequence ID" value="KAG5276187.1"/>
    <property type="molecule type" value="Genomic_DNA"/>
</dbReference>
<feature type="region of interest" description="Disordered" evidence="1">
    <location>
        <begin position="480"/>
        <end position="503"/>
    </location>
</feature>
<dbReference type="AlphaFoldDB" id="A0AAV6GS32"/>
<feature type="region of interest" description="Disordered" evidence="1">
    <location>
        <begin position="267"/>
        <end position="287"/>
    </location>
</feature>
<evidence type="ECO:0000256" key="1">
    <source>
        <dbReference type="SAM" id="MobiDB-lite"/>
    </source>
</evidence>
<dbReference type="CDD" id="cd12100">
    <property type="entry name" value="DD_CABYR_SP17"/>
    <property type="match status" value="1"/>
</dbReference>
<dbReference type="InterPro" id="IPR003117">
    <property type="entry name" value="cAMP_dep_PK_reg_su_I/II_a/b"/>
</dbReference>
<proteinExistence type="predicted"/>
<sequence>MRMAESQIYVPDGLVTMLEGLARSVLKKRPEDIPLFALYYFAKLKEFRKGHPHFHIKKLVKEFHNGAAGTLFVVGLEEELQRMGYLKPASVKSDHTAESVRIPCHVKITIIPDELLSQENVSQDKCDRGAFPYATTQPVYQESLSTAVSCTESVPNTNYVPLLSLSTHTKLSTCVDNSDVTTAVGGPLAGGDSLTIQKTAERVLSEASTASVYQMSKEETIVKTTPCYPCNVPRAEVTKTRLAQPKATTATEVSVCSVRCQTSVVPQNKQQPTTGIAGGQGTQDSPSYEASQVIHDTSLTARQENPVVSLLPETAQTECAVQPSNTREQLSSSMWGGGGACNHPAHPLTQYPCSPWNSWNPSFCDRCVYPSYNQPLYYPYYLYHPAYGQILYYSPYYPYHREQACCSYSSYRCDSSAQKPDQRNFYALRGFSPPMPFYQPFPMPSNHCTCRHHLPGVRMPVPSCLSMKPHQTTQMEATHFKQTSTRMSPTRQVQPVNGHPSMHPPHRYIPPFALMGRHPLAATPQHFQSPAYPAVPLPGEEMDNADQNAARQSPYTAPLHRGDSHCHIDSNNN</sequence>
<keyword evidence="4" id="KW-1185">Reference proteome</keyword>
<evidence type="ECO:0000313" key="4">
    <source>
        <dbReference type="Proteomes" id="UP000823561"/>
    </source>
</evidence>
<evidence type="ECO:0000313" key="3">
    <source>
        <dbReference type="EMBL" id="KAG5276187.1"/>
    </source>
</evidence>
<name>A0AAV6GS32_9TELE</name>